<keyword evidence="5" id="KW-1185">Reference proteome</keyword>
<evidence type="ECO:0000313" key="5">
    <source>
        <dbReference type="Proteomes" id="UP001208570"/>
    </source>
</evidence>
<dbReference type="GO" id="GO:0009611">
    <property type="term" value="P:response to wounding"/>
    <property type="evidence" value="ECO:0007669"/>
    <property type="project" value="InterPro"/>
</dbReference>
<sequence length="66" mass="7414">MGLFIREVHCCFADPSELLLGVDEMRMKFEIQVLPEGSYVKKEFSPDRVKIVIDGDGRVLFAPAIG</sequence>
<proteinExistence type="inferred from homology"/>
<dbReference type="SUPFAM" id="SSF54654">
    <property type="entry name" value="CI-2 family of serine protease inhibitors"/>
    <property type="match status" value="1"/>
</dbReference>
<evidence type="ECO:0000256" key="1">
    <source>
        <dbReference type="ARBA" id="ARBA00008210"/>
    </source>
</evidence>
<protein>
    <submittedName>
        <fullName evidence="4">Uncharacterized protein</fullName>
    </submittedName>
</protein>
<dbReference type="InterPro" id="IPR036354">
    <property type="entry name" value="Prot_inh_pot1_sf"/>
</dbReference>
<evidence type="ECO:0000256" key="3">
    <source>
        <dbReference type="ARBA" id="ARBA00022900"/>
    </source>
</evidence>
<name>A0AAD9KD86_9ANNE</name>
<dbReference type="Pfam" id="PF00280">
    <property type="entry name" value="potato_inhibit"/>
    <property type="match status" value="1"/>
</dbReference>
<evidence type="ECO:0000256" key="2">
    <source>
        <dbReference type="ARBA" id="ARBA00022690"/>
    </source>
</evidence>
<comment type="caution">
    <text evidence="4">The sequence shown here is derived from an EMBL/GenBank/DDBJ whole genome shotgun (WGS) entry which is preliminary data.</text>
</comment>
<dbReference type="Proteomes" id="UP001208570">
    <property type="component" value="Unassembled WGS sequence"/>
</dbReference>
<accession>A0AAD9KD86</accession>
<dbReference type="GO" id="GO:0004867">
    <property type="term" value="F:serine-type endopeptidase inhibitor activity"/>
    <property type="evidence" value="ECO:0007669"/>
    <property type="project" value="UniProtKB-KW"/>
</dbReference>
<dbReference type="InterPro" id="IPR000864">
    <property type="entry name" value="Prot_inh_pot1"/>
</dbReference>
<dbReference type="EMBL" id="JAODUP010000012">
    <property type="protein sequence ID" value="KAK2169167.1"/>
    <property type="molecule type" value="Genomic_DNA"/>
</dbReference>
<keyword evidence="3" id="KW-0722">Serine protease inhibitor</keyword>
<comment type="similarity">
    <text evidence="1">Belongs to the protease inhibitor I13 (potato type I serine protease inhibitor) family.</text>
</comment>
<dbReference type="Gene3D" id="3.30.10.10">
    <property type="entry name" value="Trypsin Inhibitor V, subunit A"/>
    <property type="match status" value="1"/>
</dbReference>
<dbReference type="AlphaFoldDB" id="A0AAD9KD86"/>
<gene>
    <name evidence="4" type="ORF">LSH36_12g26027</name>
</gene>
<keyword evidence="2" id="KW-0646">Protease inhibitor</keyword>
<reference evidence="4" key="1">
    <citation type="journal article" date="2023" name="Mol. Biol. Evol.">
        <title>Third-Generation Sequencing Reveals the Adaptive Role of the Epigenome in Three Deep-Sea Polychaetes.</title>
        <authorList>
            <person name="Perez M."/>
            <person name="Aroh O."/>
            <person name="Sun Y."/>
            <person name="Lan Y."/>
            <person name="Juniper S.K."/>
            <person name="Young C.R."/>
            <person name="Angers B."/>
            <person name="Qian P.Y."/>
        </authorList>
    </citation>
    <scope>NUCLEOTIDE SEQUENCE</scope>
    <source>
        <strain evidence="4">P08H-3</strain>
    </source>
</reference>
<organism evidence="4 5">
    <name type="scientific">Paralvinella palmiformis</name>
    <dbReference type="NCBI Taxonomy" id="53620"/>
    <lineage>
        <taxon>Eukaryota</taxon>
        <taxon>Metazoa</taxon>
        <taxon>Spiralia</taxon>
        <taxon>Lophotrochozoa</taxon>
        <taxon>Annelida</taxon>
        <taxon>Polychaeta</taxon>
        <taxon>Sedentaria</taxon>
        <taxon>Canalipalpata</taxon>
        <taxon>Terebellida</taxon>
        <taxon>Terebelliformia</taxon>
        <taxon>Alvinellidae</taxon>
        <taxon>Paralvinella</taxon>
    </lineage>
</organism>
<evidence type="ECO:0000313" key="4">
    <source>
        <dbReference type="EMBL" id="KAK2169167.1"/>
    </source>
</evidence>